<gene>
    <name evidence="4" type="ORF">FHU37_000637</name>
</gene>
<dbReference type="CDD" id="cd05355">
    <property type="entry name" value="SDR_c1"/>
    <property type="match status" value="1"/>
</dbReference>
<dbReference type="GO" id="GO:0016614">
    <property type="term" value="F:oxidoreductase activity, acting on CH-OH group of donors"/>
    <property type="evidence" value="ECO:0007669"/>
    <property type="project" value="UniProtKB-ARBA"/>
</dbReference>
<dbReference type="Proteomes" id="UP000567795">
    <property type="component" value="Unassembled WGS sequence"/>
</dbReference>
<sequence length="305" mass="32373">MANPNGQPEPTGQPAHDPVGRHPRPEFPAQSQEHPGTGAAMRPQPDHGEESYRGSGRLLGRGAIVTGGDSGIGRAVAIAFAREGADVLISHLPEEEKDAVDTVRLIEEAGRVGMAVAGDIREEAHCRSLVDRALTAFGRLDIVVNNAAYQMARPGGIEEISTEQLDRVFKTNVYAMFWLCQAAVPHLRPGSSIINTTSIQAYQPSPPLLDYASTKGAIVTFTKGLSEQLAPRGIRVNAVAPGPVWTPLIPATMPEESVKSFGGSTVFGRPAQPAELAPAYVFLASEEAQFVTAEIMNLTGGQPLP</sequence>
<dbReference type="RefSeq" id="WP_179812707.1">
    <property type="nucleotide sequence ID" value="NZ_JACBZD010000001.1"/>
</dbReference>
<dbReference type="PANTHER" id="PTHR48107:SF16">
    <property type="entry name" value="NADPH-DEPENDENT ALDEHYDE REDUCTASE 1, CHLOROPLASTIC"/>
    <property type="match status" value="1"/>
</dbReference>
<name>A0A852ZS71_9ACTN</name>
<dbReference type="InterPro" id="IPR020904">
    <property type="entry name" value="Sc_DH/Rdtase_CS"/>
</dbReference>
<dbReference type="SUPFAM" id="SSF51735">
    <property type="entry name" value="NAD(P)-binding Rossmann-fold domains"/>
    <property type="match status" value="1"/>
</dbReference>
<comment type="similarity">
    <text evidence="1">Belongs to the short-chain dehydrogenases/reductases (SDR) family.</text>
</comment>
<evidence type="ECO:0000256" key="3">
    <source>
        <dbReference type="SAM" id="MobiDB-lite"/>
    </source>
</evidence>
<evidence type="ECO:0000313" key="5">
    <source>
        <dbReference type="Proteomes" id="UP000567795"/>
    </source>
</evidence>
<evidence type="ECO:0000256" key="2">
    <source>
        <dbReference type="ARBA" id="ARBA00023002"/>
    </source>
</evidence>
<proteinExistence type="inferred from homology"/>
<comment type="caution">
    <text evidence="4">The sequence shown here is derived from an EMBL/GenBank/DDBJ whole genome shotgun (WGS) entry which is preliminary data.</text>
</comment>
<protein>
    <submittedName>
        <fullName evidence="4">Uncharacterized protein</fullName>
    </submittedName>
</protein>
<dbReference type="FunFam" id="3.40.50.720:FF:000084">
    <property type="entry name" value="Short-chain dehydrogenase reductase"/>
    <property type="match status" value="1"/>
</dbReference>
<dbReference type="InterPro" id="IPR002347">
    <property type="entry name" value="SDR_fam"/>
</dbReference>
<dbReference type="EMBL" id="JACBZD010000001">
    <property type="protein sequence ID" value="NYI03694.1"/>
    <property type="molecule type" value="Genomic_DNA"/>
</dbReference>
<keyword evidence="2" id="KW-0560">Oxidoreductase</keyword>
<organism evidence="4 5">
    <name type="scientific">Allostreptomyces psammosilenae</name>
    <dbReference type="NCBI Taxonomy" id="1892865"/>
    <lineage>
        <taxon>Bacteria</taxon>
        <taxon>Bacillati</taxon>
        <taxon>Actinomycetota</taxon>
        <taxon>Actinomycetes</taxon>
        <taxon>Kitasatosporales</taxon>
        <taxon>Streptomycetaceae</taxon>
        <taxon>Allostreptomyces</taxon>
    </lineage>
</organism>
<dbReference type="Gene3D" id="3.40.50.720">
    <property type="entry name" value="NAD(P)-binding Rossmann-like Domain"/>
    <property type="match status" value="1"/>
</dbReference>
<evidence type="ECO:0000313" key="4">
    <source>
        <dbReference type="EMBL" id="NYI03694.1"/>
    </source>
</evidence>
<evidence type="ECO:0000256" key="1">
    <source>
        <dbReference type="ARBA" id="ARBA00006484"/>
    </source>
</evidence>
<keyword evidence="5" id="KW-1185">Reference proteome</keyword>
<dbReference type="AlphaFoldDB" id="A0A852ZS71"/>
<reference evidence="4 5" key="1">
    <citation type="submission" date="2020-07" db="EMBL/GenBank/DDBJ databases">
        <title>Sequencing the genomes of 1000 actinobacteria strains.</title>
        <authorList>
            <person name="Klenk H.-P."/>
        </authorList>
    </citation>
    <scope>NUCLEOTIDE SEQUENCE [LARGE SCALE GENOMIC DNA]</scope>
    <source>
        <strain evidence="4 5">DSM 42178</strain>
    </source>
</reference>
<accession>A0A852ZS71</accession>
<dbReference type="Pfam" id="PF13561">
    <property type="entry name" value="adh_short_C2"/>
    <property type="match status" value="1"/>
</dbReference>
<dbReference type="InterPro" id="IPR036291">
    <property type="entry name" value="NAD(P)-bd_dom_sf"/>
</dbReference>
<dbReference type="PANTHER" id="PTHR48107">
    <property type="entry name" value="NADPH-DEPENDENT ALDEHYDE REDUCTASE-LIKE PROTEIN, CHLOROPLASTIC-RELATED"/>
    <property type="match status" value="1"/>
</dbReference>
<feature type="region of interest" description="Disordered" evidence="3">
    <location>
        <begin position="1"/>
        <end position="55"/>
    </location>
</feature>
<dbReference type="PRINTS" id="PR00081">
    <property type="entry name" value="GDHRDH"/>
</dbReference>
<dbReference type="PROSITE" id="PS00061">
    <property type="entry name" value="ADH_SHORT"/>
    <property type="match status" value="1"/>
</dbReference>
<dbReference type="PRINTS" id="PR00080">
    <property type="entry name" value="SDRFAMILY"/>
</dbReference>
<feature type="compositionally biased region" description="Polar residues" evidence="3">
    <location>
        <begin position="1"/>
        <end position="10"/>
    </location>
</feature>